<keyword evidence="3" id="KW-1185">Reference proteome</keyword>
<dbReference type="Proteomes" id="UP001054846">
    <property type="component" value="Chromosome"/>
</dbReference>
<gene>
    <name evidence="2" type="ORF">ISF26_02940</name>
</gene>
<dbReference type="GO" id="GO:0004519">
    <property type="term" value="F:endonuclease activity"/>
    <property type="evidence" value="ECO:0007669"/>
    <property type="project" value="UniProtKB-KW"/>
</dbReference>
<reference evidence="2 3" key="1">
    <citation type="journal article" date="2021" name="Genome Biol. Evol.">
        <title>Complete Genome Sequencing of a Novel Gloeobacter Species from a Waterfall Cave in Mexico.</title>
        <authorList>
            <person name="Saw J.H."/>
            <person name="Cardona T."/>
            <person name="Montejano G."/>
        </authorList>
    </citation>
    <scope>NUCLEOTIDE SEQUENCE [LARGE SCALE GENOMIC DNA]</scope>
    <source>
        <strain evidence="2">MG652769</strain>
    </source>
</reference>
<dbReference type="PANTHER" id="PTHR35400:SF1">
    <property type="entry name" value="SLR1083 PROTEIN"/>
    <property type="match status" value="1"/>
</dbReference>
<feature type="domain" description="Putative restriction endonuclease" evidence="1">
    <location>
        <begin position="20"/>
        <end position="64"/>
    </location>
</feature>
<accession>A0ABY3PNS5</accession>
<dbReference type="PANTHER" id="PTHR35400">
    <property type="entry name" value="SLR1083 PROTEIN"/>
    <property type="match status" value="1"/>
</dbReference>
<proteinExistence type="predicted"/>
<dbReference type="EMBL" id="CP063845">
    <property type="protein sequence ID" value="UFP95223.1"/>
    <property type="molecule type" value="Genomic_DNA"/>
</dbReference>
<dbReference type="RefSeq" id="WP_230842450.1">
    <property type="nucleotide sequence ID" value="NZ_CP063845.1"/>
</dbReference>
<keyword evidence="2" id="KW-0540">Nuclease</keyword>
<keyword evidence="2" id="KW-0255">Endonuclease</keyword>
<evidence type="ECO:0000313" key="3">
    <source>
        <dbReference type="Proteomes" id="UP001054846"/>
    </source>
</evidence>
<organism evidence="2 3">
    <name type="scientific">Gloeobacter morelensis MG652769</name>
    <dbReference type="NCBI Taxonomy" id="2781736"/>
    <lineage>
        <taxon>Bacteria</taxon>
        <taxon>Bacillati</taxon>
        <taxon>Cyanobacteriota</taxon>
        <taxon>Cyanophyceae</taxon>
        <taxon>Gloeobacterales</taxon>
        <taxon>Gloeobacteraceae</taxon>
        <taxon>Gloeobacter</taxon>
        <taxon>Gloeobacter morelensis</taxon>
    </lineage>
</organism>
<evidence type="ECO:0000259" key="1">
    <source>
        <dbReference type="Pfam" id="PF05685"/>
    </source>
</evidence>
<dbReference type="Pfam" id="PF05685">
    <property type="entry name" value="Uma2"/>
    <property type="match status" value="1"/>
</dbReference>
<keyword evidence="2" id="KW-0378">Hydrolase</keyword>
<protein>
    <submittedName>
        <fullName evidence="2">Uma2 family endonuclease</fullName>
    </submittedName>
</protein>
<name>A0ABY3PNS5_9CYAN</name>
<sequence length="65" mass="7092">MAVQAIEQQTPGPRLVSAGEFEKMARLGIFGHEERLELVDGAIIEMSPQGPLHAALVRLVTKILK</sequence>
<dbReference type="InterPro" id="IPR008538">
    <property type="entry name" value="Uma2"/>
</dbReference>
<evidence type="ECO:0000313" key="2">
    <source>
        <dbReference type="EMBL" id="UFP95223.1"/>
    </source>
</evidence>